<dbReference type="STRING" id="8078.ENSFHEP00000004794"/>
<evidence type="ECO:0000256" key="7">
    <source>
        <dbReference type="SAM" id="SignalP"/>
    </source>
</evidence>
<dbReference type="GO" id="GO:0043184">
    <property type="term" value="F:vascular endothelial growth factor receptor 2 binding"/>
    <property type="evidence" value="ECO:0007669"/>
    <property type="project" value="TreeGrafter"/>
</dbReference>
<dbReference type="CDD" id="cd00096">
    <property type="entry name" value="Ig"/>
    <property type="match status" value="1"/>
</dbReference>
<feature type="chain" id="PRO_5018532688" evidence="7">
    <location>
        <begin position="27"/>
        <end position="684"/>
    </location>
</feature>
<dbReference type="Pfam" id="PF08205">
    <property type="entry name" value="C2-set_2"/>
    <property type="match status" value="1"/>
</dbReference>
<dbReference type="InterPro" id="IPR003598">
    <property type="entry name" value="Ig_sub2"/>
</dbReference>
<evidence type="ECO:0000256" key="5">
    <source>
        <dbReference type="ARBA" id="ARBA00023157"/>
    </source>
</evidence>
<reference evidence="9" key="2">
    <citation type="submission" date="2025-09" db="UniProtKB">
        <authorList>
            <consortium name="Ensembl"/>
        </authorList>
    </citation>
    <scope>IDENTIFICATION</scope>
</reference>
<feature type="domain" description="Ig-like" evidence="8">
    <location>
        <begin position="12"/>
        <end position="139"/>
    </location>
</feature>
<dbReference type="InterPro" id="IPR013106">
    <property type="entry name" value="Ig_V-set"/>
</dbReference>
<dbReference type="GO" id="GO:0044291">
    <property type="term" value="C:cell-cell contact zone"/>
    <property type="evidence" value="ECO:0007669"/>
    <property type="project" value="TreeGrafter"/>
</dbReference>
<feature type="domain" description="Ig-like" evidence="8">
    <location>
        <begin position="257"/>
        <end position="339"/>
    </location>
</feature>
<feature type="domain" description="Ig-like" evidence="8">
    <location>
        <begin position="147"/>
        <end position="251"/>
    </location>
</feature>
<dbReference type="Gene3D" id="2.60.40.10">
    <property type="entry name" value="Immunoglobulins"/>
    <property type="match status" value="5"/>
</dbReference>
<dbReference type="PANTHER" id="PTHR45889">
    <property type="entry name" value="IG-LIKE DOMAIN-CONTAINING PROTEIN"/>
    <property type="match status" value="1"/>
</dbReference>
<keyword evidence="4 6" id="KW-0472">Membrane</keyword>
<evidence type="ECO:0000259" key="8">
    <source>
        <dbReference type="PROSITE" id="PS50835"/>
    </source>
</evidence>
<proteinExistence type="predicted"/>
<evidence type="ECO:0000256" key="6">
    <source>
        <dbReference type="SAM" id="Phobius"/>
    </source>
</evidence>
<keyword evidence="5" id="KW-1015">Disulfide bond</keyword>
<dbReference type="Pfam" id="PF07686">
    <property type="entry name" value="V-set"/>
    <property type="match status" value="1"/>
</dbReference>
<feature type="domain" description="Ig-like" evidence="8">
    <location>
        <begin position="346"/>
        <end position="425"/>
    </location>
</feature>
<protein>
    <submittedName>
        <fullName evidence="9">Melanoma cell adhesion molecule b</fullName>
    </submittedName>
</protein>
<name>A0A3Q2NZ01_FUNHE</name>
<feature type="signal peptide" evidence="7">
    <location>
        <begin position="1"/>
        <end position="26"/>
    </location>
</feature>
<dbReference type="Pfam" id="PF07679">
    <property type="entry name" value="I-set"/>
    <property type="match status" value="1"/>
</dbReference>
<dbReference type="InterPro" id="IPR007110">
    <property type="entry name" value="Ig-like_dom"/>
</dbReference>
<evidence type="ECO:0000256" key="3">
    <source>
        <dbReference type="ARBA" id="ARBA00022989"/>
    </source>
</evidence>
<keyword evidence="7" id="KW-0732">Signal</keyword>
<dbReference type="SMART" id="SM00408">
    <property type="entry name" value="IGc2"/>
    <property type="match status" value="5"/>
</dbReference>
<evidence type="ECO:0000256" key="4">
    <source>
        <dbReference type="ARBA" id="ARBA00023136"/>
    </source>
</evidence>
<dbReference type="Proteomes" id="UP000265000">
    <property type="component" value="Unplaced"/>
</dbReference>
<dbReference type="InterPro" id="IPR003599">
    <property type="entry name" value="Ig_sub"/>
</dbReference>
<evidence type="ECO:0000313" key="9">
    <source>
        <dbReference type="Ensembl" id="ENSFHEP00000004794.1"/>
    </source>
</evidence>
<comment type="subcellular location">
    <subcellularLocation>
        <location evidence="1">Membrane</location>
        <topology evidence="1">Single-pass membrane protein</topology>
    </subcellularLocation>
</comment>
<feature type="transmembrane region" description="Helical" evidence="6">
    <location>
        <begin position="565"/>
        <end position="588"/>
    </location>
</feature>
<dbReference type="InterPro" id="IPR013783">
    <property type="entry name" value="Ig-like_fold"/>
</dbReference>
<keyword evidence="2 6" id="KW-0812">Transmembrane</keyword>
<organism evidence="9 10">
    <name type="scientific">Fundulus heteroclitus</name>
    <name type="common">Killifish</name>
    <name type="synonym">Mummichog</name>
    <dbReference type="NCBI Taxonomy" id="8078"/>
    <lineage>
        <taxon>Eukaryota</taxon>
        <taxon>Metazoa</taxon>
        <taxon>Chordata</taxon>
        <taxon>Craniata</taxon>
        <taxon>Vertebrata</taxon>
        <taxon>Euteleostomi</taxon>
        <taxon>Actinopterygii</taxon>
        <taxon>Neopterygii</taxon>
        <taxon>Teleostei</taxon>
        <taxon>Neoteleostei</taxon>
        <taxon>Acanthomorphata</taxon>
        <taxon>Ovalentaria</taxon>
        <taxon>Atherinomorphae</taxon>
        <taxon>Cyprinodontiformes</taxon>
        <taxon>Fundulidae</taxon>
        <taxon>Fundulus</taxon>
    </lineage>
</organism>
<dbReference type="PROSITE" id="PS50835">
    <property type="entry name" value="IG_LIKE"/>
    <property type="match status" value="5"/>
</dbReference>
<keyword evidence="3 6" id="KW-1133">Transmembrane helix</keyword>
<accession>A0A3Q2NZ01</accession>
<dbReference type="PANTHER" id="PTHR45889:SF3">
    <property type="entry name" value="CELL ADHESION MOLECULE 4"/>
    <property type="match status" value="1"/>
</dbReference>
<dbReference type="AlphaFoldDB" id="A0A3Q2NZ01"/>
<feature type="domain" description="Ig-like" evidence="8">
    <location>
        <begin position="432"/>
        <end position="521"/>
    </location>
</feature>
<dbReference type="GO" id="GO:0007156">
    <property type="term" value="P:homophilic cell adhesion via plasma membrane adhesion molecules"/>
    <property type="evidence" value="ECO:0007669"/>
    <property type="project" value="TreeGrafter"/>
</dbReference>
<evidence type="ECO:0000313" key="10">
    <source>
        <dbReference type="Proteomes" id="UP000265000"/>
    </source>
</evidence>
<sequence length="684" mass="74965">MAVRDAASLLLPLLLLALLHTWGARAAVEVTMEEEVQVFHGDTARIPCTVTSDDGSGGMIVQWFYVIFSGKSHLIYNQDSMEKRVVKNTPYTDRIAVENNGTAGGVLTISDVQLHDEVEFVCHVRSLTDGTGEGRTRLRVFKTPDFPTIERAEKGISVDDDDEPSKVGTCEVKNGYPKPTITWYRNNMPLRSIPGVVNFINSATTGSSDLFSVKSELFLKVKKEDKDATFYCEVKYLVPGAEKMTETNGINITVFYPATEVNMWVESPKRLIVEGDSVKLRCSSNGNVPSQEFEIKDKNGVSLGGSEAVLAKVSRLDSGVYVCTVVDMNTFEELSTNTTIFVNYLDEAVIEPKDTVLVEQRKELKATCNALSSLHTKTTWLKNGKEVSKGHYLSLKNITYDDAGLYVCIVTVPEIEEMQTNASLQVHVQGPPEITEKKFIEKETAEKEVELSCHVKGYPTPKITWTSSDGKVISSASHMTTELGAKSVVKVKVTSNMTVICSSSNSFGTDSVTYSIKAKITKHTTTPATTTTTTITSPYTTPNVTTNTSTTTNTAIPKSKGSNGVIIAVIIICILLLAILGSVLYFLYKKGKICNRSGKQDFTKEKSGKDRIVVEMKSDNTEEAILLGVNGEKQLPGDQPGDASPLQPYLHLLQTKTCSSSEDISLIFSMFSPPSVLQMKESIF</sequence>
<dbReference type="InterPro" id="IPR036179">
    <property type="entry name" value="Ig-like_dom_sf"/>
</dbReference>
<dbReference type="SMART" id="SM00409">
    <property type="entry name" value="IG"/>
    <property type="match status" value="4"/>
</dbReference>
<evidence type="ECO:0000256" key="1">
    <source>
        <dbReference type="ARBA" id="ARBA00004167"/>
    </source>
</evidence>
<reference evidence="9" key="1">
    <citation type="submission" date="2025-08" db="UniProtKB">
        <authorList>
            <consortium name="Ensembl"/>
        </authorList>
    </citation>
    <scope>IDENTIFICATION</scope>
</reference>
<dbReference type="GeneTree" id="ENSGT00940000155838"/>
<keyword evidence="10" id="KW-1185">Reference proteome</keyword>
<dbReference type="SUPFAM" id="SSF48726">
    <property type="entry name" value="Immunoglobulin"/>
    <property type="match status" value="4"/>
</dbReference>
<dbReference type="InterPro" id="IPR013098">
    <property type="entry name" value="Ig_I-set"/>
</dbReference>
<evidence type="ECO:0000256" key="2">
    <source>
        <dbReference type="ARBA" id="ARBA00022692"/>
    </source>
</evidence>
<dbReference type="GO" id="GO:0035020">
    <property type="term" value="P:regulation of Rac protein signal transduction"/>
    <property type="evidence" value="ECO:0007669"/>
    <property type="project" value="TreeGrafter"/>
</dbReference>
<dbReference type="GO" id="GO:0061041">
    <property type="term" value="P:regulation of wound healing"/>
    <property type="evidence" value="ECO:0007669"/>
    <property type="project" value="TreeGrafter"/>
</dbReference>
<dbReference type="GO" id="GO:0016020">
    <property type="term" value="C:membrane"/>
    <property type="evidence" value="ECO:0007669"/>
    <property type="project" value="UniProtKB-SubCell"/>
</dbReference>
<dbReference type="InterPro" id="IPR013162">
    <property type="entry name" value="CD80_C2-set"/>
</dbReference>
<dbReference type="Ensembl" id="ENSFHET00000008244.1">
    <property type="protein sequence ID" value="ENSFHEP00000004794.1"/>
    <property type="gene ID" value="ENSFHEG00000005738.1"/>
</dbReference>
<dbReference type="Pfam" id="PF13895">
    <property type="entry name" value="Ig_2"/>
    <property type="match status" value="1"/>
</dbReference>